<dbReference type="PANTHER" id="PTHR13914">
    <property type="entry name" value="PROLINE OXIDASE"/>
    <property type="match status" value="1"/>
</dbReference>
<dbReference type="EMBL" id="BORC01000005">
    <property type="protein sequence ID" value="GIN63186.1"/>
    <property type="molecule type" value="Genomic_DNA"/>
</dbReference>
<dbReference type="PIRSF" id="PIRSF000196">
    <property type="entry name" value="Pro_dehydrog"/>
    <property type="match status" value="1"/>
</dbReference>
<evidence type="ECO:0000259" key="11">
    <source>
        <dbReference type="Pfam" id="PF01619"/>
    </source>
</evidence>
<dbReference type="InterPro" id="IPR002872">
    <property type="entry name" value="Proline_DH_dom"/>
</dbReference>
<feature type="binding site" evidence="10">
    <location>
        <position position="134"/>
    </location>
    <ligand>
        <name>FAD</name>
        <dbReference type="ChEBI" id="CHEBI:57692"/>
    </ligand>
</feature>
<evidence type="ECO:0000256" key="1">
    <source>
        <dbReference type="ARBA" id="ARBA00004739"/>
    </source>
</evidence>
<evidence type="ECO:0000313" key="12">
    <source>
        <dbReference type="EMBL" id="GIN63186.1"/>
    </source>
</evidence>
<feature type="binding site" evidence="10">
    <location>
        <position position="200"/>
    </location>
    <ligand>
        <name>FAD</name>
        <dbReference type="ChEBI" id="CHEBI:57692"/>
    </ligand>
</feature>
<evidence type="ECO:0000256" key="3">
    <source>
        <dbReference type="ARBA" id="ARBA00022630"/>
    </source>
</evidence>
<feature type="binding site" evidence="10">
    <location>
        <begin position="225"/>
        <end position="226"/>
    </location>
    <ligand>
        <name>FAD</name>
        <dbReference type="ChEBI" id="CHEBI:57692"/>
    </ligand>
</feature>
<dbReference type="InterPro" id="IPR015659">
    <property type="entry name" value="Proline_oxidase"/>
</dbReference>
<proteinExistence type="predicted"/>
<evidence type="ECO:0000256" key="4">
    <source>
        <dbReference type="ARBA" id="ARBA00022741"/>
    </source>
</evidence>
<dbReference type="Proteomes" id="UP000682111">
    <property type="component" value="Unassembled WGS sequence"/>
</dbReference>
<keyword evidence="6" id="KW-0560">Oxidoreductase</keyword>
<sequence>MFSTISKNFFLYVSQHKGLNKAARKWGLKFGAAQVVAGVTIDHAIQTVKELNDKGILCTLDHLGEFVNSTEEALQATEYNVRTLEAIGKAGVNSHLSVKMTQLGLDIDREFCVKNMCQILDAAKRTNNFVRIDMEDYAHCQITLDILRELREVYGFDNVGTVIQAYLYRAHNDVKDLKGISLRLVKGAYKEEPAVAYQDKKEIDENYMKIIKEHLQSGSYTAIASHDHRIIAKVKKFAEDNDIPRTQFEFQMLYGFREELQESLVKEGYKMRVYVPFGDDWFGYFMRRLAERPQNVGFALRGFFSKK</sequence>
<keyword evidence="7" id="KW-0642">Proline metabolism</keyword>
<dbReference type="PANTHER" id="PTHR13914:SF0">
    <property type="entry name" value="PROLINE DEHYDROGENASE 1, MITOCHONDRIAL"/>
    <property type="match status" value="1"/>
</dbReference>
<keyword evidence="5 10" id="KW-0274">FAD</keyword>
<dbReference type="RefSeq" id="WP_095312415.1">
    <property type="nucleotide sequence ID" value="NZ_BORC01000005.1"/>
</dbReference>
<dbReference type="GO" id="GO:0010133">
    <property type="term" value="P:L-proline catabolic process to L-glutamate"/>
    <property type="evidence" value="ECO:0007669"/>
    <property type="project" value="InterPro"/>
</dbReference>
<reference evidence="12" key="1">
    <citation type="submission" date="2021-03" db="EMBL/GenBank/DDBJ databases">
        <title>Antimicrobial resistance genes in bacteria isolated from Japanese honey, and their potential for conferring macrolide and lincosamide resistance in the American foulbrood pathogen Paenibacillus larvae.</title>
        <authorList>
            <person name="Okamoto M."/>
            <person name="Kumagai M."/>
            <person name="Kanamori H."/>
            <person name="Takamatsu D."/>
        </authorList>
    </citation>
    <scope>NUCLEOTIDE SEQUENCE</scope>
    <source>
        <strain evidence="12">J27TS8</strain>
    </source>
</reference>
<comment type="catalytic activity">
    <reaction evidence="8">
        <text>L-proline + a quinone = (S)-1-pyrroline-5-carboxylate + a quinol + H(+)</text>
        <dbReference type="Rhea" id="RHEA:23784"/>
        <dbReference type="ChEBI" id="CHEBI:15378"/>
        <dbReference type="ChEBI" id="CHEBI:17388"/>
        <dbReference type="ChEBI" id="CHEBI:24646"/>
        <dbReference type="ChEBI" id="CHEBI:60039"/>
        <dbReference type="ChEBI" id="CHEBI:132124"/>
        <dbReference type="EC" id="1.5.5.2"/>
    </reaction>
</comment>
<feature type="binding site" evidence="9">
    <location>
        <position position="287"/>
    </location>
    <ligand>
        <name>substrate</name>
    </ligand>
</feature>
<gene>
    <name evidence="12" type="primary">putA</name>
    <name evidence="12" type="ORF">J27TS8_31790</name>
</gene>
<feature type="domain" description="Proline dehydrogenase" evidence="11">
    <location>
        <begin position="44"/>
        <end position="298"/>
    </location>
</feature>
<evidence type="ECO:0000313" key="13">
    <source>
        <dbReference type="Proteomes" id="UP000682111"/>
    </source>
</evidence>
<keyword evidence="3" id="KW-0285">Flavoprotein</keyword>
<organism evidence="12 13">
    <name type="scientific">Robertmurraya siralis</name>
    <dbReference type="NCBI Taxonomy" id="77777"/>
    <lineage>
        <taxon>Bacteria</taxon>
        <taxon>Bacillati</taxon>
        <taxon>Bacillota</taxon>
        <taxon>Bacilli</taxon>
        <taxon>Bacillales</taxon>
        <taxon>Bacillaceae</taxon>
        <taxon>Robertmurraya</taxon>
    </lineage>
</organism>
<evidence type="ECO:0000256" key="5">
    <source>
        <dbReference type="ARBA" id="ARBA00022827"/>
    </source>
</evidence>
<accession>A0A920BV35</accession>
<evidence type="ECO:0000256" key="2">
    <source>
        <dbReference type="ARBA" id="ARBA00012695"/>
    </source>
</evidence>
<evidence type="ECO:0000256" key="9">
    <source>
        <dbReference type="PIRSR" id="PIRSR000196-1"/>
    </source>
</evidence>
<comment type="caution">
    <text evidence="12">The sequence shown here is derived from an EMBL/GenBank/DDBJ whole genome shotgun (WGS) entry which is preliminary data.</text>
</comment>
<protein>
    <recommendedName>
        <fullName evidence="2">proline dehydrogenase</fullName>
        <ecNumber evidence="2">1.5.5.2</ecNumber>
    </recommendedName>
</protein>
<feature type="binding site" evidence="9">
    <location>
        <position position="288"/>
    </location>
    <ligand>
        <name>substrate</name>
    </ligand>
</feature>
<evidence type="ECO:0000256" key="10">
    <source>
        <dbReference type="PIRSR" id="PIRSR000196-2"/>
    </source>
</evidence>
<evidence type="ECO:0000256" key="6">
    <source>
        <dbReference type="ARBA" id="ARBA00023002"/>
    </source>
</evidence>
<name>A0A920BV35_9BACI</name>
<dbReference type="GO" id="GO:0000166">
    <property type="term" value="F:nucleotide binding"/>
    <property type="evidence" value="ECO:0007669"/>
    <property type="project" value="UniProtKB-KW"/>
</dbReference>
<comment type="pathway">
    <text evidence="1">Amino-acid degradation; L-proline degradation into L-glutamate; L-glutamate from L-proline: step 1/2.</text>
</comment>
<dbReference type="SUPFAM" id="SSF51730">
    <property type="entry name" value="FAD-linked oxidoreductase"/>
    <property type="match status" value="1"/>
</dbReference>
<feature type="binding site" evidence="10">
    <location>
        <begin position="186"/>
        <end position="188"/>
    </location>
    <ligand>
        <name>FAD</name>
        <dbReference type="ChEBI" id="CHEBI:57692"/>
    </ligand>
</feature>
<dbReference type="OrthoDB" id="9773461at2"/>
<feature type="binding site" evidence="10">
    <location>
        <position position="164"/>
    </location>
    <ligand>
        <name>FAD</name>
        <dbReference type="ChEBI" id="CHEBI:57692"/>
    </ligand>
</feature>
<dbReference type="Gene3D" id="3.20.20.220">
    <property type="match status" value="1"/>
</dbReference>
<feature type="binding site" evidence="9">
    <location>
        <position position="99"/>
    </location>
    <ligand>
        <name>substrate</name>
    </ligand>
</feature>
<evidence type="ECO:0000256" key="7">
    <source>
        <dbReference type="ARBA" id="ARBA00023062"/>
    </source>
</evidence>
<keyword evidence="4 10" id="KW-0547">Nucleotide-binding</keyword>
<dbReference type="GO" id="GO:0004657">
    <property type="term" value="F:proline dehydrogenase activity"/>
    <property type="evidence" value="ECO:0007669"/>
    <property type="project" value="UniProtKB-EC"/>
</dbReference>
<dbReference type="AlphaFoldDB" id="A0A920BV35"/>
<comment type="cofactor">
    <cofactor evidence="10">
        <name>FAD</name>
        <dbReference type="ChEBI" id="CHEBI:57692"/>
    </cofactor>
    <text evidence="10">Binds 1 FAD per subunit.</text>
</comment>
<dbReference type="InterPro" id="IPR029041">
    <property type="entry name" value="FAD-linked_oxidoreductase-like"/>
</dbReference>
<evidence type="ECO:0000256" key="8">
    <source>
        <dbReference type="ARBA" id="ARBA00048779"/>
    </source>
</evidence>
<dbReference type="Pfam" id="PF01619">
    <property type="entry name" value="Pro_dh"/>
    <property type="match status" value="1"/>
</dbReference>
<dbReference type="EC" id="1.5.5.2" evidence="2"/>
<keyword evidence="13" id="KW-1185">Reference proteome</keyword>
<dbReference type="InterPro" id="IPR008219">
    <property type="entry name" value="PRODH_bac_arc"/>
</dbReference>